<evidence type="ECO:0000313" key="1">
    <source>
        <dbReference type="EMBL" id="MBW7453038.1"/>
    </source>
</evidence>
<reference evidence="1 2" key="1">
    <citation type="submission" date="2021-07" db="EMBL/GenBank/DDBJ databases">
        <title>Paenibacillus radiodurans sp. nov., isolated from the southeastern edge of Tengger Desert.</title>
        <authorList>
            <person name="Zhang G."/>
        </authorList>
    </citation>
    <scope>NUCLEOTIDE SEQUENCE [LARGE SCALE GENOMIC DNA]</scope>
    <source>
        <strain evidence="1 2">CCM 7311</strain>
    </source>
</reference>
<name>A0ABS7BWL3_9BACL</name>
<dbReference type="Gene3D" id="2.180.10.10">
    <property type="entry name" value="RHS repeat-associated core"/>
    <property type="match status" value="1"/>
</dbReference>
<keyword evidence="2" id="KW-1185">Reference proteome</keyword>
<dbReference type="EMBL" id="JAHZIK010000035">
    <property type="protein sequence ID" value="MBW7453038.1"/>
    <property type="molecule type" value="Genomic_DNA"/>
</dbReference>
<dbReference type="RefSeq" id="WP_210046252.1">
    <property type="nucleotide sequence ID" value="NZ_JBHLVU010000076.1"/>
</dbReference>
<accession>A0ABS7BWL3</accession>
<protein>
    <recommendedName>
        <fullName evidence="3">RHS repeat protein</fullName>
    </recommendedName>
</protein>
<organism evidence="1 2">
    <name type="scientific">Paenibacillus sepulcri</name>
    <dbReference type="NCBI Taxonomy" id="359917"/>
    <lineage>
        <taxon>Bacteria</taxon>
        <taxon>Bacillati</taxon>
        <taxon>Bacillota</taxon>
        <taxon>Bacilli</taxon>
        <taxon>Bacillales</taxon>
        <taxon>Paenibacillaceae</taxon>
        <taxon>Paenibacillus</taxon>
    </lineage>
</organism>
<comment type="caution">
    <text evidence="1">The sequence shown here is derived from an EMBL/GenBank/DDBJ whole genome shotgun (WGS) entry which is preliminary data.</text>
</comment>
<evidence type="ECO:0000313" key="2">
    <source>
        <dbReference type="Proteomes" id="UP001519887"/>
    </source>
</evidence>
<evidence type="ECO:0008006" key="3">
    <source>
        <dbReference type="Google" id="ProtNLM"/>
    </source>
</evidence>
<proteinExistence type="predicted"/>
<dbReference type="Proteomes" id="UP001519887">
    <property type="component" value="Unassembled WGS sequence"/>
</dbReference>
<gene>
    <name evidence="1" type="ORF">K0U00_03145</name>
</gene>
<sequence length="146" mass="16379">MSAAQTVINQGTKSSDYTYDKLNRLATVSRTDRSIASYVYDLRGNRLTFNSTEIPVYNEEMNYTYDLFNTLTRVSKGGATTSFDYCPDGMRYKKSTGTSTTQYRYNQNGEVIADANGSNQTTATYVRGDRLLMKKDAAIGNDSQFI</sequence>